<dbReference type="PANTHER" id="PTHR13767">
    <property type="entry name" value="TRNA-PSEUDOURIDINE SYNTHASE"/>
    <property type="match status" value="1"/>
</dbReference>
<feature type="domain" description="tRNA pseudouridylate synthase B C-terminal" evidence="7">
    <location>
        <begin position="178"/>
        <end position="221"/>
    </location>
</feature>
<dbReference type="Proteomes" id="UP000033109">
    <property type="component" value="Chromosome"/>
</dbReference>
<dbReference type="InterPro" id="IPR020103">
    <property type="entry name" value="PsdUridine_synth_cat_dom_sf"/>
</dbReference>
<evidence type="ECO:0000256" key="5">
    <source>
        <dbReference type="HAMAP-Rule" id="MF_01080"/>
    </source>
</evidence>
<evidence type="ECO:0000313" key="8">
    <source>
        <dbReference type="EMBL" id="AKD04470.1"/>
    </source>
</evidence>
<dbReference type="GO" id="GO:0160148">
    <property type="term" value="F:tRNA pseudouridine(55) synthase activity"/>
    <property type="evidence" value="ECO:0007669"/>
    <property type="project" value="UniProtKB-EC"/>
</dbReference>
<dbReference type="KEGG" id="pko:PKOR_16950"/>
<dbReference type="NCBIfam" id="TIGR00431">
    <property type="entry name" value="TruB"/>
    <property type="match status" value="1"/>
</dbReference>
<keyword evidence="3 5" id="KW-0819">tRNA processing</keyword>
<dbReference type="InterPro" id="IPR032819">
    <property type="entry name" value="TruB_C"/>
</dbReference>
<name>A0A0E3ZFS8_9BACT</name>
<dbReference type="HOGENOM" id="CLU_032087_2_0_10"/>
<evidence type="ECO:0000256" key="2">
    <source>
        <dbReference type="ARBA" id="ARBA00005642"/>
    </source>
</evidence>
<reference evidence="8 9" key="1">
    <citation type="journal article" date="2015" name="Sci. Rep.">
        <title>Unraveling adaptation of Pontibacter korlensis to radiation and infertility in desert through complete genome and comparative transcriptomic analysis.</title>
        <authorList>
            <person name="Dai J."/>
            <person name="Dai W."/>
            <person name="Qiu C."/>
            <person name="Yang Z."/>
            <person name="Zhang Y."/>
            <person name="Zhou M."/>
            <person name="Zhang L."/>
            <person name="Fang C."/>
            <person name="Gao Q."/>
            <person name="Yang Q."/>
            <person name="Li X."/>
            <person name="Wang Z."/>
            <person name="Wang Z."/>
            <person name="Jia Z."/>
            <person name="Chen X."/>
        </authorList>
    </citation>
    <scope>NUCLEOTIDE SEQUENCE [LARGE SCALE GENOMIC DNA]</scope>
    <source>
        <strain evidence="8 9">X14-1T</strain>
    </source>
</reference>
<keyword evidence="4 5" id="KW-0413">Isomerase</keyword>
<keyword evidence="9" id="KW-1185">Reference proteome</keyword>
<dbReference type="EC" id="5.4.99.25" evidence="5"/>
<dbReference type="GO" id="GO:1990481">
    <property type="term" value="P:mRNA pseudouridine synthesis"/>
    <property type="evidence" value="ECO:0007669"/>
    <property type="project" value="TreeGrafter"/>
</dbReference>
<evidence type="ECO:0000256" key="4">
    <source>
        <dbReference type="ARBA" id="ARBA00023235"/>
    </source>
</evidence>
<dbReference type="RefSeq" id="WP_046312332.1">
    <property type="nucleotide sequence ID" value="NZ_CBCSCY010000006.1"/>
</dbReference>
<dbReference type="EMBL" id="CP009621">
    <property type="protein sequence ID" value="AKD04470.1"/>
    <property type="molecule type" value="Genomic_DNA"/>
</dbReference>
<accession>A0A0E3ZFS8</accession>
<feature type="active site" description="Nucleophile" evidence="5">
    <location>
        <position position="44"/>
    </location>
</feature>
<comment type="catalytic activity">
    <reaction evidence="1 5">
        <text>uridine(55) in tRNA = pseudouridine(55) in tRNA</text>
        <dbReference type="Rhea" id="RHEA:42532"/>
        <dbReference type="Rhea" id="RHEA-COMP:10101"/>
        <dbReference type="Rhea" id="RHEA-COMP:10102"/>
        <dbReference type="ChEBI" id="CHEBI:65314"/>
        <dbReference type="ChEBI" id="CHEBI:65315"/>
        <dbReference type="EC" id="5.4.99.25"/>
    </reaction>
</comment>
<evidence type="ECO:0000256" key="3">
    <source>
        <dbReference type="ARBA" id="ARBA00022694"/>
    </source>
</evidence>
<comment type="function">
    <text evidence="5">Responsible for synthesis of pseudouridine from uracil-55 in the psi GC loop of transfer RNAs.</text>
</comment>
<evidence type="ECO:0000313" key="9">
    <source>
        <dbReference type="Proteomes" id="UP000033109"/>
    </source>
</evidence>
<evidence type="ECO:0000256" key="1">
    <source>
        <dbReference type="ARBA" id="ARBA00000385"/>
    </source>
</evidence>
<dbReference type="InterPro" id="IPR002501">
    <property type="entry name" value="PsdUridine_synth_N"/>
</dbReference>
<proteinExistence type="inferred from homology"/>
<dbReference type="Gene3D" id="3.30.2350.10">
    <property type="entry name" value="Pseudouridine synthase"/>
    <property type="match status" value="1"/>
</dbReference>
<comment type="similarity">
    <text evidence="2 5">Belongs to the pseudouridine synthase TruB family. Type 1 subfamily.</text>
</comment>
<dbReference type="Pfam" id="PF01509">
    <property type="entry name" value="TruB_N"/>
    <property type="match status" value="1"/>
</dbReference>
<dbReference type="PATRIC" id="fig|400092.3.peg.3716"/>
<dbReference type="GO" id="GO:0003723">
    <property type="term" value="F:RNA binding"/>
    <property type="evidence" value="ECO:0007669"/>
    <property type="project" value="InterPro"/>
</dbReference>
<dbReference type="AlphaFoldDB" id="A0A0E3ZFS8"/>
<dbReference type="STRING" id="400092.PKOR_16950"/>
<dbReference type="SUPFAM" id="SSF55120">
    <property type="entry name" value="Pseudouridine synthase"/>
    <property type="match status" value="1"/>
</dbReference>
<dbReference type="HAMAP" id="MF_01080">
    <property type="entry name" value="TruB_bact"/>
    <property type="match status" value="1"/>
</dbReference>
<dbReference type="CDD" id="cd02573">
    <property type="entry name" value="PseudoU_synth_EcTruB"/>
    <property type="match status" value="1"/>
</dbReference>
<dbReference type="OrthoDB" id="9802309at2"/>
<dbReference type="InterPro" id="IPR014780">
    <property type="entry name" value="tRNA_psdUridine_synth_TruB"/>
</dbReference>
<dbReference type="Pfam" id="PF16198">
    <property type="entry name" value="TruB_C_2"/>
    <property type="match status" value="1"/>
</dbReference>
<evidence type="ECO:0000259" key="7">
    <source>
        <dbReference type="Pfam" id="PF16198"/>
    </source>
</evidence>
<protein>
    <recommendedName>
        <fullName evidence="5">tRNA pseudouridine synthase B</fullName>
        <ecNumber evidence="5">5.4.99.25</ecNumber>
    </recommendedName>
    <alternativeName>
        <fullName evidence="5">tRNA pseudouridine(55) synthase</fullName>
        <shortName evidence="5">Psi55 synthase</shortName>
    </alternativeName>
    <alternativeName>
        <fullName evidence="5">tRNA pseudouridylate synthase</fullName>
    </alternativeName>
    <alternativeName>
        <fullName evidence="5">tRNA-uridine isomerase</fullName>
    </alternativeName>
</protein>
<gene>
    <name evidence="5" type="primary">truB</name>
    <name evidence="8" type="ORF">PKOR_16950</name>
</gene>
<feature type="domain" description="Pseudouridine synthase II N-terminal" evidence="6">
    <location>
        <begin position="29"/>
        <end position="177"/>
    </location>
</feature>
<dbReference type="PANTHER" id="PTHR13767:SF2">
    <property type="entry name" value="PSEUDOURIDYLATE SYNTHASE TRUB1"/>
    <property type="match status" value="1"/>
</dbReference>
<organism evidence="8 9">
    <name type="scientific">Pontibacter korlensis</name>
    <dbReference type="NCBI Taxonomy" id="400092"/>
    <lineage>
        <taxon>Bacteria</taxon>
        <taxon>Pseudomonadati</taxon>
        <taxon>Bacteroidota</taxon>
        <taxon>Cytophagia</taxon>
        <taxon>Cytophagales</taxon>
        <taxon>Hymenobacteraceae</taxon>
        <taxon>Pontibacter</taxon>
    </lineage>
</organism>
<dbReference type="GO" id="GO:0031119">
    <property type="term" value="P:tRNA pseudouridine synthesis"/>
    <property type="evidence" value="ECO:0007669"/>
    <property type="project" value="UniProtKB-UniRule"/>
</dbReference>
<sequence>MQYDFAAGEILLINKPLDWTSFDVVKKVRNTIRIKKVGHAGTLDPLATGLLILCTGKFTKRIDEIQGQEKEYTGIIRLGEITPSYDRETEVTERHDISHLSEAAISNAAQGFVGTIEQVPPIYSAVQIDGKRAYDLARKGKEVELKARTVTISAFDITTIQGADVEFRVVCSKGTYIRSLAHDLGQKLGVGAHLTKLERTRIGEYKLEDALTIEDIVAIRKKQLEEADESNS</sequence>
<evidence type="ECO:0000259" key="6">
    <source>
        <dbReference type="Pfam" id="PF01509"/>
    </source>
</evidence>